<dbReference type="AlphaFoldDB" id="A0CPJ4"/>
<dbReference type="KEGG" id="ptm:GSPATT00009103001"/>
<dbReference type="HOGENOM" id="CLU_118821_0_0_1"/>
<dbReference type="GeneID" id="5025893"/>
<dbReference type="InParanoid" id="A0CPJ4"/>
<dbReference type="OMA" id="IMECWEQ"/>
<protein>
    <submittedName>
        <fullName evidence="2">Uncharacterized protein</fullName>
    </submittedName>
</protein>
<dbReference type="Proteomes" id="UP000000600">
    <property type="component" value="Unassembled WGS sequence"/>
</dbReference>
<accession>A0CPJ4</accession>
<dbReference type="RefSeq" id="XP_001440108.1">
    <property type="nucleotide sequence ID" value="XM_001440071.2"/>
</dbReference>
<gene>
    <name evidence="2" type="ORF">GSPATT00009103001</name>
</gene>
<proteinExistence type="predicted"/>
<sequence length="199" mass="23115">MDALFSMFDSFIRSNLSYYPMNQQGYIMECWEQFLSLLQTQPLDYGKIYSLINQMHEIDKYERQSSTQRQAARNLTAASSPRIISSQQKNCMKQQLNLANNLLQKFSQLDNATSPKIQLSNLTSQQSLVNKQKVKLYTEDFNRHLLLSKIKELMFNQSVSTDKLYAMARIQQHTSSKSPLKYAPTKTRGNNHSAEHYRA</sequence>
<keyword evidence="3" id="KW-1185">Reference proteome</keyword>
<organism evidence="2 3">
    <name type="scientific">Paramecium tetraurelia</name>
    <dbReference type="NCBI Taxonomy" id="5888"/>
    <lineage>
        <taxon>Eukaryota</taxon>
        <taxon>Sar</taxon>
        <taxon>Alveolata</taxon>
        <taxon>Ciliophora</taxon>
        <taxon>Intramacronucleata</taxon>
        <taxon>Oligohymenophorea</taxon>
        <taxon>Peniculida</taxon>
        <taxon>Parameciidae</taxon>
        <taxon>Paramecium</taxon>
    </lineage>
</organism>
<dbReference type="OrthoDB" id="290737at2759"/>
<evidence type="ECO:0000313" key="3">
    <source>
        <dbReference type="Proteomes" id="UP000000600"/>
    </source>
</evidence>
<evidence type="ECO:0000256" key="1">
    <source>
        <dbReference type="SAM" id="MobiDB-lite"/>
    </source>
</evidence>
<reference evidence="2 3" key="1">
    <citation type="journal article" date="2006" name="Nature">
        <title>Global trends of whole-genome duplications revealed by the ciliate Paramecium tetraurelia.</title>
        <authorList>
            <consortium name="Genoscope"/>
            <person name="Aury J.-M."/>
            <person name="Jaillon O."/>
            <person name="Duret L."/>
            <person name="Noel B."/>
            <person name="Jubin C."/>
            <person name="Porcel B.M."/>
            <person name="Segurens B."/>
            <person name="Daubin V."/>
            <person name="Anthouard V."/>
            <person name="Aiach N."/>
            <person name="Arnaiz O."/>
            <person name="Billaut A."/>
            <person name="Beisson J."/>
            <person name="Blanc I."/>
            <person name="Bouhouche K."/>
            <person name="Camara F."/>
            <person name="Duharcourt S."/>
            <person name="Guigo R."/>
            <person name="Gogendeau D."/>
            <person name="Katinka M."/>
            <person name="Keller A.-M."/>
            <person name="Kissmehl R."/>
            <person name="Klotz C."/>
            <person name="Koll F."/>
            <person name="Le Moue A."/>
            <person name="Lepere C."/>
            <person name="Malinsky S."/>
            <person name="Nowacki M."/>
            <person name="Nowak J.K."/>
            <person name="Plattner H."/>
            <person name="Poulain J."/>
            <person name="Ruiz F."/>
            <person name="Serrano V."/>
            <person name="Zagulski M."/>
            <person name="Dessen P."/>
            <person name="Betermier M."/>
            <person name="Weissenbach J."/>
            <person name="Scarpelli C."/>
            <person name="Schachter V."/>
            <person name="Sperling L."/>
            <person name="Meyer E."/>
            <person name="Cohen J."/>
            <person name="Wincker P."/>
        </authorList>
    </citation>
    <scope>NUCLEOTIDE SEQUENCE [LARGE SCALE GENOMIC DNA]</scope>
    <source>
        <strain evidence="2 3">Stock d4-2</strain>
    </source>
</reference>
<evidence type="ECO:0000313" key="2">
    <source>
        <dbReference type="EMBL" id="CAK72711.1"/>
    </source>
</evidence>
<dbReference type="EMBL" id="CT868130">
    <property type="protein sequence ID" value="CAK72711.1"/>
    <property type="molecule type" value="Genomic_DNA"/>
</dbReference>
<feature type="region of interest" description="Disordered" evidence="1">
    <location>
        <begin position="175"/>
        <end position="199"/>
    </location>
</feature>
<name>A0CPJ4_PARTE</name>